<keyword evidence="10 22" id="KW-0067">ATP-binding</keyword>
<dbReference type="NCBIfam" id="NF002528">
    <property type="entry name" value="PRK01966.1-4"/>
    <property type="match status" value="1"/>
</dbReference>
<dbReference type="GO" id="GO:0009252">
    <property type="term" value="P:peptidoglycan biosynthetic process"/>
    <property type="evidence" value="ECO:0007669"/>
    <property type="project" value="UniProtKB-UniRule"/>
</dbReference>
<dbReference type="Gene3D" id="3.30.1490.20">
    <property type="entry name" value="ATP-grasp fold, A domain"/>
    <property type="match status" value="1"/>
</dbReference>
<evidence type="ECO:0000256" key="2">
    <source>
        <dbReference type="ARBA" id="ARBA00003921"/>
    </source>
</evidence>
<accession>A0A174IJ00</accession>
<feature type="active site" evidence="19">
    <location>
        <position position="188"/>
    </location>
</feature>
<dbReference type="PROSITE" id="PS00843">
    <property type="entry name" value="DALA_DALA_LIGASE_1"/>
    <property type="match status" value="1"/>
</dbReference>
<dbReference type="InterPro" id="IPR000291">
    <property type="entry name" value="D-Ala_lig_Van_CS"/>
</dbReference>
<evidence type="ECO:0000256" key="4">
    <source>
        <dbReference type="ARBA" id="ARBA00004752"/>
    </source>
</evidence>
<dbReference type="NCBIfam" id="TIGR01205">
    <property type="entry name" value="D_ala_D_alaTIGR"/>
    <property type="match status" value="1"/>
</dbReference>
<evidence type="ECO:0000313" key="24">
    <source>
        <dbReference type="EMBL" id="CUO87322.1"/>
    </source>
</evidence>
<dbReference type="InterPro" id="IPR016185">
    <property type="entry name" value="PreATP-grasp_dom_sf"/>
</dbReference>
<comment type="catalytic activity">
    <reaction evidence="16 18">
        <text>2 D-alanine + ATP = D-alanyl-D-alanine + ADP + phosphate + H(+)</text>
        <dbReference type="Rhea" id="RHEA:11224"/>
        <dbReference type="ChEBI" id="CHEBI:15378"/>
        <dbReference type="ChEBI" id="CHEBI:30616"/>
        <dbReference type="ChEBI" id="CHEBI:43474"/>
        <dbReference type="ChEBI" id="CHEBI:57416"/>
        <dbReference type="ChEBI" id="CHEBI:57822"/>
        <dbReference type="ChEBI" id="CHEBI:456216"/>
        <dbReference type="EC" id="6.3.2.4"/>
    </reaction>
</comment>
<evidence type="ECO:0000256" key="13">
    <source>
        <dbReference type="ARBA" id="ARBA00022984"/>
    </source>
</evidence>
<dbReference type="SUPFAM" id="SSF56059">
    <property type="entry name" value="Glutathione synthetase ATP-binding domain-like"/>
    <property type="match status" value="1"/>
</dbReference>
<dbReference type="GO" id="GO:0005524">
    <property type="term" value="F:ATP binding"/>
    <property type="evidence" value="ECO:0007669"/>
    <property type="project" value="UniProtKB-UniRule"/>
</dbReference>
<dbReference type="EC" id="6.3.2.4" evidence="18"/>
<keyword evidence="12 18" id="KW-0133">Cell shape</keyword>
<evidence type="ECO:0000259" key="23">
    <source>
        <dbReference type="PROSITE" id="PS50975"/>
    </source>
</evidence>
<proteinExistence type="inferred from homology"/>
<evidence type="ECO:0000256" key="8">
    <source>
        <dbReference type="ARBA" id="ARBA00022723"/>
    </source>
</evidence>
<keyword evidence="7 18" id="KW-0436">Ligase</keyword>
<dbReference type="InterPro" id="IPR011095">
    <property type="entry name" value="Dala_Dala_lig_C"/>
</dbReference>
<evidence type="ECO:0000256" key="1">
    <source>
        <dbReference type="ARBA" id="ARBA00001936"/>
    </source>
</evidence>
<dbReference type="NCBIfam" id="NF002378">
    <property type="entry name" value="PRK01372.1"/>
    <property type="match status" value="1"/>
</dbReference>
<feature type="active site" evidence="19">
    <location>
        <position position="15"/>
    </location>
</feature>
<evidence type="ECO:0000256" key="7">
    <source>
        <dbReference type="ARBA" id="ARBA00022598"/>
    </source>
</evidence>
<evidence type="ECO:0000256" key="11">
    <source>
        <dbReference type="ARBA" id="ARBA00022842"/>
    </source>
</evidence>
<comment type="pathway">
    <text evidence="17">Glycan biosynthesis.</text>
</comment>
<keyword evidence="6 18" id="KW-0963">Cytoplasm</keyword>
<feature type="binding site" evidence="20">
    <location>
        <begin position="188"/>
        <end position="189"/>
    </location>
    <ligand>
        <name>ATP</name>
        <dbReference type="ChEBI" id="CHEBI:30616"/>
    </ligand>
</feature>
<dbReference type="PIRSF" id="PIRSF039102">
    <property type="entry name" value="Ddl/VanB"/>
    <property type="match status" value="1"/>
</dbReference>
<dbReference type="PANTHER" id="PTHR23132:SF25">
    <property type="entry name" value="D-ALANINE--D-ALANINE LIGASE A"/>
    <property type="match status" value="1"/>
</dbReference>
<comment type="pathway">
    <text evidence="4 18">Cell wall biogenesis; peptidoglycan biosynthesis.</text>
</comment>
<name>A0A174IJ00_BACT4</name>
<comment type="similarity">
    <text evidence="5 18">Belongs to the D-alanine--D-alanine ligase family.</text>
</comment>
<keyword evidence="15 18" id="KW-0961">Cell wall biogenesis/degradation</keyword>
<evidence type="ECO:0000256" key="22">
    <source>
        <dbReference type="PROSITE-ProRule" id="PRU00409"/>
    </source>
</evidence>
<keyword evidence="14 21" id="KW-0464">Manganese</keyword>
<dbReference type="PROSITE" id="PS00844">
    <property type="entry name" value="DALA_DALA_LIGASE_2"/>
    <property type="match status" value="1"/>
</dbReference>
<gene>
    <name evidence="24" type="primary">ddl_1</name>
    <name evidence="18" type="synonym">ddl</name>
    <name evidence="24" type="ORF">ERS852511_00414</name>
</gene>
<evidence type="ECO:0000256" key="14">
    <source>
        <dbReference type="ARBA" id="ARBA00023211"/>
    </source>
</evidence>
<dbReference type="FunFam" id="3.30.470.20:FF:000008">
    <property type="entry name" value="D-alanine--D-alanine ligase"/>
    <property type="match status" value="1"/>
</dbReference>
<comment type="cofactor">
    <cofactor evidence="1">
        <name>Mn(2+)</name>
        <dbReference type="ChEBI" id="CHEBI:29035"/>
    </cofactor>
</comment>
<comment type="cofactor">
    <cofactor evidence="21">
        <name>Mg(2+)</name>
        <dbReference type="ChEBI" id="CHEBI:18420"/>
    </cofactor>
    <cofactor evidence="21">
        <name>Mn(2+)</name>
        <dbReference type="ChEBI" id="CHEBI:29035"/>
    </cofactor>
    <text evidence="21">Binds 2 magnesium or manganese ions per subunit.</text>
</comment>
<keyword evidence="9 20" id="KW-0547">Nucleotide-binding</keyword>
<evidence type="ECO:0000256" key="3">
    <source>
        <dbReference type="ARBA" id="ARBA00004496"/>
    </source>
</evidence>
<dbReference type="EMBL" id="CZAP01000001">
    <property type="protein sequence ID" value="CUO87322.1"/>
    <property type="molecule type" value="Genomic_DNA"/>
</dbReference>
<dbReference type="NCBIfam" id="NF002525">
    <property type="entry name" value="PRK01966.1-1"/>
    <property type="match status" value="1"/>
</dbReference>
<evidence type="ECO:0000256" key="16">
    <source>
        <dbReference type="ARBA" id="ARBA00047614"/>
    </source>
</evidence>
<evidence type="ECO:0000256" key="5">
    <source>
        <dbReference type="ARBA" id="ARBA00010871"/>
    </source>
</evidence>
<dbReference type="SUPFAM" id="SSF52440">
    <property type="entry name" value="PreATP-grasp domain"/>
    <property type="match status" value="1"/>
</dbReference>
<feature type="binding site" evidence="20">
    <location>
        <position position="138"/>
    </location>
    <ligand>
        <name>ATP</name>
        <dbReference type="ChEBI" id="CHEBI:30616"/>
    </ligand>
</feature>
<comment type="function">
    <text evidence="2 18">Cell wall formation.</text>
</comment>
<feature type="binding site" evidence="21">
    <location>
        <position position="312"/>
    </location>
    <ligand>
        <name>Mg(2+)</name>
        <dbReference type="ChEBI" id="CHEBI:18420"/>
        <label>1</label>
    </ligand>
</feature>
<feature type="binding site" evidence="20">
    <location>
        <begin position="180"/>
        <end position="182"/>
    </location>
    <ligand>
        <name>ATP</name>
        <dbReference type="ChEBI" id="CHEBI:30616"/>
    </ligand>
</feature>
<dbReference type="Pfam" id="PF07478">
    <property type="entry name" value="Dala_Dala_lig_C"/>
    <property type="match status" value="1"/>
</dbReference>
<dbReference type="UniPathway" id="UPA00219"/>
<evidence type="ECO:0000256" key="10">
    <source>
        <dbReference type="ARBA" id="ARBA00022840"/>
    </source>
</evidence>
<keyword evidence="11 21" id="KW-0460">Magnesium</keyword>
<dbReference type="RefSeq" id="WP_055298412.1">
    <property type="nucleotide sequence ID" value="NZ_CP103077.1"/>
</dbReference>
<feature type="binding site" evidence="21">
    <location>
        <position position="314"/>
    </location>
    <ligand>
        <name>Mg(2+)</name>
        <dbReference type="ChEBI" id="CHEBI:18420"/>
        <label>2</label>
    </ligand>
</feature>
<dbReference type="FunFam" id="3.30.1490.20:FF:000007">
    <property type="entry name" value="D-alanine--D-alanine ligase"/>
    <property type="match status" value="1"/>
</dbReference>
<evidence type="ECO:0000256" key="18">
    <source>
        <dbReference type="HAMAP-Rule" id="MF_00047"/>
    </source>
</evidence>
<keyword evidence="13 18" id="KW-0573">Peptidoglycan synthesis</keyword>
<evidence type="ECO:0000256" key="20">
    <source>
        <dbReference type="PIRSR" id="PIRSR039102-2"/>
    </source>
</evidence>
<evidence type="ECO:0000256" key="19">
    <source>
        <dbReference type="PIRSR" id="PIRSR039102-1"/>
    </source>
</evidence>
<dbReference type="GO" id="GO:0005829">
    <property type="term" value="C:cytosol"/>
    <property type="evidence" value="ECO:0007669"/>
    <property type="project" value="TreeGrafter"/>
</dbReference>
<dbReference type="InterPro" id="IPR005905">
    <property type="entry name" value="D_ala_D_ala"/>
</dbReference>
<evidence type="ECO:0000256" key="9">
    <source>
        <dbReference type="ARBA" id="ARBA00022741"/>
    </source>
</evidence>
<feature type="binding site" evidence="21">
    <location>
        <position position="312"/>
    </location>
    <ligand>
        <name>Mg(2+)</name>
        <dbReference type="ChEBI" id="CHEBI:18420"/>
        <label>2</label>
    </ligand>
</feature>
<evidence type="ECO:0000256" key="12">
    <source>
        <dbReference type="ARBA" id="ARBA00022960"/>
    </source>
</evidence>
<sequence length="362" mass="39792">MKLKVAVIFGGKSAEYEVSLKSATNIFNAVDRTKFIPLLIGVGKDGIWYYNQNYATDHVNLAECDYFAGATAVYLLQKSGKVQAVSQETNEVLVCPDVVFPIIHGTYGEDGTLQGLLKAMDIPFVGPDVLGSAIAMDKDVAKRLLRDAGIPIAKFYTIYKYNPFEYSFGEVAASLGLPLFVKPANAGSSVGVSKVMDENEFKTALLTAFQYDNKVLVEEAVVGKEVECAVLGNEQVQASVVGEIVPTQAFYSYDAKYINADGAKLRIPAEIDETVAEEIRQYAIKAFKTTCCEGMARVDFFLTKDNRFVLNELNTLPGFTEISMYPKLWEASGTSYKDLITELIALSVVRDNRNSELLTESK</sequence>
<evidence type="ECO:0000256" key="15">
    <source>
        <dbReference type="ARBA" id="ARBA00023316"/>
    </source>
</evidence>
<dbReference type="InterPro" id="IPR011761">
    <property type="entry name" value="ATP-grasp"/>
</dbReference>
<evidence type="ECO:0000256" key="17">
    <source>
        <dbReference type="ARBA" id="ARBA00060592"/>
    </source>
</evidence>
<dbReference type="InterPro" id="IPR013815">
    <property type="entry name" value="ATP_grasp_subdomain_1"/>
</dbReference>
<evidence type="ECO:0000256" key="21">
    <source>
        <dbReference type="PIRSR" id="PIRSR039102-3"/>
    </source>
</evidence>
<dbReference type="PROSITE" id="PS50975">
    <property type="entry name" value="ATP_GRASP"/>
    <property type="match status" value="1"/>
</dbReference>
<dbReference type="HAMAP" id="MF_00047">
    <property type="entry name" value="Dala_Dala_lig"/>
    <property type="match status" value="1"/>
</dbReference>
<dbReference type="GO" id="GO:0008716">
    <property type="term" value="F:D-alanine-D-alanine ligase activity"/>
    <property type="evidence" value="ECO:0007669"/>
    <property type="project" value="UniProtKB-UniRule"/>
</dbReference>
<comment type="subcellular location">
    <subcellularLocation>
        <location evidence="3 18">Cytoplasm</location>
    </subcellularLocation>
</comment>
<feature type="binding site" evidence="20">
    <location>
        <begin position="218"/>
        <end position="225"/>
    </location>
    <ligand>
        <name>ATP</name>
        <dbReference type="ChEBI" id="CHEBI:30616"/>
    </ligand>
</feature>
<feature type="binding site" evidence="20">
    <location>
        <begin position="311"/>
        <end position="312"/>
    </location>
    <ligand>
        <name>ATP</name>
        <dbReference type="ChEBI" id="CHEBI:30616"/>
    </ligand>
</feature>
<dbReference type="AlphaFoldDB" id="A0A174IJ00"/>
<dbReference type="Proteomes" id="UP000095576">
    <property type="component" value="Unassembled WGS sequence"/>
</dbReference>
<keyword evidence="8 21" id="KW-0479">Metal-binding</keyword>
<evidence type="ECO:0000256" key="6">
    <source>
        <dbReference type="ARBA" id="ARBA00022490"/>
    </source>
</evidence>
<dbReference type="GO" id="GO:0071555">
    <property type="term" value="P:cell wall organization"/>
    <property type="evidence" value="ECO:0007669"/>
    <property type="project" value="UniProtKB-KW"/>
</dbReference>
<dbReference type="GO" id="GO:0008360">
    <property type="term" value="P:regulation of cell shape"/>
    <property type="evidence" value="ECO:0007669"/>
    <property type="project" value="UniProtKB-KW"/>
</dbReference>
<dbReference type="Gene3D" id="3.30.470.20">
    <property type="entry name" value="ATP-grasp fold, B domain"/>
    <property type="match status" value="1"/>
</dbReference>
<dbReference type="Pfam" id="PF01820">
    <property type="entry name" value="Dala_Dala_lig_N"/>
    <property type="match status" value="1"/>
</dbReference>
<dbReference type="Gene3D" id="3.40.50.20">
    <property type="match status" value="1"/>
</dbReference>
<dbReference type="PANTHER" id="PTHR23132">
    <property type="entry name" value="D-ALANINE--D-ALANINE LIGASE"/>
    <property type="match status" value="1"/>
</dbReference>
<protein>
    <recommendedName>
        <fullName evidence="18">D-alanine--D-alanine ligase</fullName>
        <ecNumber evidence="18">6.3.2.4</ecNumber>
    </recommendedName>
    <alternativeName>
        <fullName evidence="18">D-Ala-D-Ala ligase</fullName>
    </alternativeName>
    <alternativeName>
        <fullName evidence="18">D-alanylalanine synthetase</fullName>
    </alternativeName>
</protein>
<feature type="active site" evidence="19">
    <location>
        <position position="323"/>
    </location>
</feature>
<feature type="domain" description="ATP-grasp" evidence="23">
    <location>
        <begin position="142"/>
        <end position="345"/>
    </location>
</feature>
<dbReference type="InterPro" id="IPR011127">
    <property type="entry name" value="Dala_Dala_lig_N"/>
</dbReference>
<feature type="binding site" evidence="21">
    <location>
        <position position="299"/>
    </location>
    <ligand>
        <name>Mg(2+)</name>
        <dbReference type="ChEBI" id="CHEBI:18420"/>
        <label>1</label>
    </ligand>
</feature>
<dbReference type="GO" id="GO:0046872">
    <property type="term" value="F:metal ion binding"/>
    <property type="evidence" value="ECO:0007669"/>
    <property type="project" value="UniProtKB-KW"/>
</dbReference>
<organism evidence="24 25">
    <name type="scientific">Bacteroides thetaiotaomicron</name>
    <dbReference type="NCBI Taxonomy" id="818"/>
    <lineage>
        <taxon>Bacteria</taxon>
        <taxon>Pseudomonadati</taxon>
        <taxon>Bacteroidota</taxon>
        <taxon>Bacteroidia</taxon>
        <taxon>Bacteroidales</taxon>
        <taxon>Bacteroidaceae</taxon>
        <taxon>Bacteroides</taxon>
    </lineage>
</organism>
<reference evidence="24 25" key="1">
    <citation type="submission" date="2015-09" db="EMBL/GenBank/DDBJ databases">
        <authorList>
            <consortium name="Pathogen Informatics"/>
        </authorList>
    </citation>
    <scope>NUCLEOTIDE SEQUENCE [LARGE SCALE GENOMIC DNA]</scope>
    <source>
        <strain evidence="24 25">2789STDY5834899</strain>
    </source>
</reference>
<evidence type="ECO:0000313" key="25">
    <source>
        <dbReference type="Proteomes" id="UP000095576"/>
    </source>
</evidence>